<dbReference type="Pfam" id="PF05973">
    <property type="entry name" value="Gp49"/>
    <property type="match status" value="1"/>
</dbReference>
<gene>
    <name evidence="1" type="ORF">HGD76_04995</name>
</gene>
<organism evidence="1 2">
    <name type="scientific">Dolichospermum flos-aquae CCAP 1403/13F</name>
    <dbReference type="NCBI Taxonomy" id="315271"/>
    <lineage>
        <taxon>Bacteria</taxon>
        <taxon>Bacillati</taxon>
        <taxon>Cyanobacteriota</taxon>
        <taxon>Cyanophyceae</taxon>
        <taxon>Nostocales</taxon>
        <taxon>Aphanizomenonaceae</taxon>
        <taxon>Dolichospermum</taxon>
    </lineage>
</organism>
<reference evidence="1 2" key="2">
    <citation type="submission" date="2020-04" db="EMBL/GenBank/DDBJ databases">
        <authorList>
            <person name="Fomenkov A."/>
            <person name="Anton B.P."/>
            <person name="Roberts R.J."/>
        </authorList>
    </citation>
    <scope>NUCLEOTIDE SEQUENCE [LARGE SCALE GENOMIC DNA]</scope>
    <source>
        <strain evidence="1 2">CCAP 1403/13f</strain>
    </source>
</reference>
<name>A0A6H2BWX2_DOLFA</name>
<evidence type="ECO:0000313" key="2">
    <source>
        <dbReference type="Proteomes" id="UP000502433"/>
    </source>
</evidence>
<dbReference type="Proteomes" id="UP000502433">
    <property type="component" value="Chromosome"/>
</dbReference>
<evidence type="ECO:0000313" key="1">
    <source>
        <dbReference type="EMBL" id="QJB43673.1"/>
    </source>
</evidence>
<dbReference type="EMBL" id="CP051206">
    <property type="protein sequence ID" value="QJB43673.1"/>
    <property type="molecule type" value="Genomic_DNA"/>
</dbReference>
<dbReference type="RefSeq" id="WP_168695139.1">
    <property type="nucleotide sequence ID" value="NZ_CP051206.1"/>
</dbReference>
<proteinExistence type="predicted"/>
<dbReference type="KEGG" id="dfs:HGD76_04995"/>
<dbReference type="InterPro" id="IPR009241">
    <property type="entry name" value="HigB-like"/>
</dbReference>
<sequence>MNEKQEKPFRWIASALHDLKKFPEDVQDVMGYALDLAQHGQKHPDTKPLRGFSGAGVLEIVDDFDGDTYRAIYTVKFEGVIYLLHSFQKKSKHGIATPKQDIELVKKRLKIAQENYLQQTTEKME</sequence>
<protein>
    <submittedName>
        <fullName evidence="1">Addiction module toxin RelE</fullName>
    </submittedName>
</protein>
<accession>A0A6H2BWX2</accession>
<reference evidence="1 2" key="1">
    <citation type="submission" date="2020-04" db="EMBL/GenBank/DDBJ databases">
        <title>Genome-Wide Identification of 5-Methylcytosine Sites in Bacterial Genomes By High-Throughput Sequencing of MspJI Restriction Fragments.</title>
        <authorList>
            <person name="Wu V."/>
        </authorList>
    </citation>
    <scope>NUCLEOTIDE SEQUENCE [LARGE SCALE GENOMIC DNA]</scope>
    <source>
        <strain evidence="1 2">CCAP 1403/13f</strain>
    </source>
</reference>
<dbReference type="AlphaFoldDB" id="A0A6H2BWX2"/>